<gene>
    <name evidence="3" type="ORF">DN062_15485</name>
</gene>
<dbReference type="Proteomes" id="UP000250744">
    <property type="component" value="Unassembled WGS sequence"/>
</dbReference>
<dbReference type="PANTHER" id="PTHR42714">
    <property type="entry name" value="TRNA MODIFICATION GTPASE GTPBP3"/>
    <property type="match status" value="1"/>
</dbReference>
<feature type="transmembrane region" description="Helical" evidence="1">
    <location>
        <begin position="30"/>
        <end position="54"/>
    </location>
</feature>
<comment type="caution">
    <text evidence="3">The sequence shown here is derived from an EMBL/GenBank/DDBJ whole genome shotgun (WGS) entry which is preliminary data.</text>
</comment>
<dbReference type="OrthoDB" id="238366at2"/>
<keyword evidence="4" id="KW-1185">Reference proteome</keyword>
<reference evidence="3 4" key="1">
    <citation type="submission" date="2018-06" db="EMBL/GenBank/DDBJ databases">
        <title>Nitrincola tibetense sp. nov., isolated from Lake XuguoCo on Tibetan Plateau.</title>
        <authorList>
            <person name="Xing P."/>
        </authorList>
    </citation>
    <scope>NUCLEOTIDE SEQUENCE [LARGE SCALE GENOMIC DNA]</scope>
    <source>
        <strain evidence="4">xg18</strain>
    </source>
</reference>
<dbReference type="PANTHER" id="PTHR42714:SF7">
    <property type="entry name" value="G DOMAIN-CONTAINING PROTEIN"/>
    <property type="match status" value="1"/>
</dbReference>
<keyword evidence="1" id="KW-0812">Transmembrane</keyword>
<keyword evidence="1" id="KW-0472">Membrane</keyword>
<protein>
    <recommendedName>
        <fullName evidence="2">G domain-containing protein</fullName>
    </recommendedName>
</protein>
<feature type="transmembrane region" description="Helical" evidence="1">
    <location>
        <begin position="60"/>
        <end position="80"/>
    </location>
</feature>
<dbReference type="AlphaFoldDB" id="A0A364NIT8"/>
<dbReference type="Pfam" id="PF01926">
    <property type="entry name" value="MMR_HSR1"/>
    <property type="match status" value="1"/>
</dbReference>
<dbReference type="InterPro" id="IPR027417">
    <property type="entry name" value="P-loop_NTPase"/>
</dbReference>
<evidence type="ECO:0000256" key="1">
    <source>
        <dbReference type="SAM" id="Phobius"/>
    </source>
</evidence>
<dbReference type="EMBL" id="QKRX01000014">
    <property type="protein sequence ID" value="RAU16951.1"/>
    <property type="molecule type" value="Genomic_DNA"/>
</dbReference>
<dbReference type="InterPro" id="IPR006073">
    <property type="entry name" value="GTP-bd"/>
</dbReference>
<evidence type="ECO:0000313" key="4">
    <source>
        <dbReference type="Proteomes" id="UP000250744"/>
    </source>
</evidence>
<keyword evidence="1" id="KW-1133">Transmembrane helix</keyword>
<feature type="domain" description="G" evidence="2">
    <location>
        <begin position="298"/>
        <end position="390"/>
    </location>
</feature>
<dbReference type="GO" id="GO:0030488">
    <property type="term" value="P:tRNA methylation"/>
    <property type="evidence" value="ECO:0007669"/>
    <property type="project" value="TreeGrafter"/>
</dbReference>
<evidence type="ECO:0000313" key="3">
    <source>
        <dbReference type="EMBL" id="RAU16951.1"/>
    </source>
</evidence>
<accession>A0A364NIT8</accession>
<sequence>MKPQNKPNASEKSSKTSTLTTQKIERILSYLPWLASLFAIPILCLSFVGLYHIWQAGWGLYFMGLILLCSCLLALPLVYLRYSNKQSKTQPEQETLAVDTGDWVSPQQDWSEFDLACWNKLNLTLEDCLQQDASWGRLREHAIVLLTESAQAYRGQHHRSVTKITLLELLTLTEVVSRRYRRLLKEHLPYAEKIDIASLQLIYENRDRHQPILKLWNVWRVVRLATPTGWLAEARAQLYDYFFQEVKADLQHRLKQAFLQEVARVSIDLYSGRYQNDLENTPMAQDKIPLSLEPNPLKIACVGQINAGKSTLVNALCRELVTEVSPLPSTSSVNRFVCRLETVETLHLIDLPGLNGDAKQLNETLDILMESDVVLWVFKADQPARALDLNAYRAWQARYELSSNRTRKKPPVLGVLTQVDRLQPVREWAPPYPQASSASPAAQEKWAHIIDAQTYLQELFPIKEMVCIALPENKPVFNLETLEALINEYYSEGLMTQLNRHRLSPLQATSIKDEFKRAYRIGQSLFRQYVATSNSPNKTK</sequence>
<dbReference type="GO" id="GO:0002098">
    <property type="term" value="P:tRNA wobble uridine modification"/>
    <property type="evidence" value="ECO:0007669"/>
    <property type="project" value="TreeGrafter"/>
</dbReference>
<dbReference type="Gene3D" id="3.40.50.300">
    <property type="entry name" value="P-loop containing nucleotide triphosphate hydrolases"/>
    <property type="match status" value="1"/>
</dbReference>
<dbReference type="GO" id="GO:0005525">
    <property type="term" value="F:GTP binding"/>
    <property type="evidence" value="ECO:0007669"/>
    <property type="project" value="InterPro"/>
</dbReference>
<dbReference type="SUPFAM" id="SSF52540">
    <property type="entry name" value="P-loop containing nucleoside triphosphate hydrolases"/>
    <property type="match status" value="1"/>
</dbReference>
<proteinExistence type="predicted"/>
<dbReference type="GO" id="GO:0005829">
    <property type="term" value="C:cytosol"/>
    <property type="evidence" value="ECO:0007669"/>
    <property type="project" value="TreeGrafter"/>
</dbReference>
<name>A0A364NIT8_9GAMM</name>
<evidence type="ECO:0000259" key="2">
    <source>
        <dbReference type="Pfam" id="PF01926"/>
    </source>
</evidence>
<organism evidence="3 4">
    <name type="scientific">Nitrincola tibetensis</name>
    <dbReference type="NCBI Taxonomy" id="2219697"/>
    <lineage>
        <taxon>Bacteria</taxon>
        <taxon>Pseudomonadati</taxon>
        <taxon>Pseudomonadota</taxon>
        <taxon>Gammaproteobacteria</taxon>
        <taxon>Oceanospirillales</taxon>
        <taxon>Oceanospirillaceae</taxon>
        <taxon>Nitrincola</taxon>
    </lineage>
</organism>
<dbReference type="RefSeq" id="WP_112160210.1">
    <property type="nucleotide sequence ID" value="NZ_QKRX01000014.1"/>
</dbReference>